<keyword evidence="3 7" id="KW-0812">Transmembrane</keyword>
<dbReference type="PANTHER" id="PTHR43791:SF65">
    <property type="entry name" value="MAJOR FACILITATOR SUPERFAMILY (MFS) PROFILE DOMAIN-CONTAINING PROTEIN-RELATED"/>
    <property type="match status" value="1"/>
</dbReference>
<dbReference type="FunFam" id="1.20.1250.20:FF:000106">
    <property type="entry name" value="MFS transporter, putative"/>
    <property type="match status" value="1"/>
</dbReference>
<keyword evidence="5 7" id="KW-0472">Membrane</keyword>
<evidence type="ECO:0000256" key="1">
    <source>
        <dbReference type="ARBA" id="ARBA00004141"/>
    </source>
</evidence>
<feature type="transmembrane region" description="Helical" evidence="7">
    <location>
        <begin position="464"/>
        <end position="484"/>
    </location>
</feature>
<feature type="transmembrane region" description="Helical" evidence="7">
    <location>
        <begin position="429"/>
        <end position="452"/>
    </location>
</feature>
<organism evidence="8 9">
    <name type="scientific">Stachybotrys chlorohalonatus (strain IBT 40285)</name>
    <dbReference type="NCBI Taxonomy" id="1283841"/>
    <lineage>
        <taxon>Eukaryota</taxon>
        <taxon>Fungi</taxon>
        <taxon>Dikarya</taxon>
        <taxon>Ascomycota</taxon>
        <taxon>Pezizomycotina</taxon>
        <taxon>Sordariomycetes</taxon>
        <taxon>Hypocreomycetidae</taxon>
        <taxon>Hypocreales</taxon>
        <taxon>Stachybotryaceae</taxon>
        <taxon>Stachybotrys</taxon>
    </lineage>
</organism>
<comment type="subcellular location">
    <subcellularLocation>
        <location evidence="1">Membrane</location>
        <topology evidence="1">Multi-pass membrane protein</topology>
    </subcellularLocation>
</comment>
<dbReference type="HOGENOM" id="CLU_001265_2_0_1"/>
<evidence type="ECO:0008006" key="10">
    <source>
        <dbReference type="Google" id="ProtNLM"/>
    </source>
</evidence>
<protein>
    <recommendedName>
        <fullName evidence="10">Major facilitator superfamily (MFS) profile domain-containing protein</fullName>
    </recommendedName>
</protein>
<dbReference type="AlphaFoldDB" id="A0A084QB60"/>
<dbReference type="InParanoid" id="A0A084QB60"/>
<accession>A0A084QB60</accession>
<evidence type="ECO:0000256" key="2">
    <source>
        <dbReference type="ARBA" id="ARBA00022448"/>
    </source>
</evidence>
<dbReference type="InterPro" id="IPR011701">
    <property type="entry name" value="MFS"/>
</dbReference>
<name>A0A084QB60_STAC4</name>
<dbReference type="OrthoDB" id="1935484at2759"/>
<feature type="compositionally biased region" description="Polar residues" evidence="6">
    <location>
        <begin position="1"/>
        <end position="20"/>
    </location>
</feature>
<dbReference type="OMA" id="AWIPFQP"/>
<feature type="transmembrane region" description="Helical" evidence="7">
    <location>
        <begin position="376"/>
        <end position="395"/>
    </location>
</feature>
<feature type="transmembrane region" description="Helical" evidence="7">
    <location>
        <begin position="402"/>
        <end position="423"/>
    </location>
</feature>
<evidence type="ECO:0000256" key="3">
    <source>
        <dbReference type="ARBA" id="ARBA00022692"/>
    </source>
</evidence>
<dbReference type="PANTHER" id="PTHR43791">
    <property type="entry name" value="PERMEASE-RELATED"/>
    <property type="match status" value="1"/>
</dbReference>
<sequence>MSNTKEASVLNTDSSGNSAPPSDAAGPIMDSITPSTGRQYGSVEPHIFTNPARAEYWRDLYDNAKYECRHRFDPSFQWSHQGEVLVIKKLDWRIMLWVWIMFSSLDLVRRNINRAVSDNMLDDLRIDTNDYNTGQTIYLVTFLAAELPGGLISKKVGPFRYTPTVITLWGLLCMAQAGMRSRWSFWLLRGLLGIAQGGFIPEMVLYLSYFYKSNELPIRLSYFYTVISITQIYGSMIAAGLLEMRGVQGWAGWQWLFIVEGLMAVLVGIASWSLMAPSITEPAVAFKRPDGTNKWWTDEEEKILVNRLLRDDPTKGDLNNRTAVTLRGLWEALTHRDLWPIFFLGIFAWIPFQPTANYLSLTLRNLGYNVFESNVLAIPSFALFAINTVVLGWLSERFNERLLFAAWSNIWMLPFFIGLICIAPDANPWVRYTLLTGINGIPYAHSIIVGLISRNAKGVGRRAVAAALYNMTYQVGSIAAVNIYREGDSPYYYTANKSLVGLCVFNILLFVLVKLYYIRRNREIERSYKDVVQIEKGGNIVDRRFAH</sequence>
<evidence type="ECO:0000256" key="4">
    <source>
        <dbReference type="ARBA" id="ARBA00022989"/>
    </source>
</evidence>
<dbReference type="Pfam" id="PF07690">
    <property type="entry name" value="MFS_1"/>
    <property type="match status" value="1"/>
</dbReference>
<evidence type="ECO:0000313" key="9">
    <source>
        <dbReference type="Proteomes" id="UP000028524"/>
    </source>
</evidence>
<dbReference type="Proteomes" id="UP000028524">
    <property type="component" value="Unassembled WGS sequence"/>
</dbReference>
<keyword evidence="9" id="KW-1185">Reference proteome</keyword>
<reference evidence="8 9" key="1">
    <citation type="journal article" date="2014" name="BMC Genomics">
        <title>Comparative genome sequencing reveals chemotype-specific gene clusters in the toxigenic black mold Stachybotrys.</title>
        <authorList>
            <person name="Semeiks J."/>
            <person name="Borek D."/>
            <person name="Otwinowski Z."/>
            <person name="Grishin N.V."/>
        </authorList>
    </citation>
    <scope>NUCLEOTIDE SEQUENCE [LARGE SCALE GENOMIC DNA]</scope>
    <source>
        <strain evidence="8 9">IBT 40285</strain>
    </source>
</reference>
<feature type="transmembrane region" description="Helical" evidence="7">
    <location>
        <begin position="499"/>
        <end position="517"/>
    </location>
</feature>
<dbReference type="Gene3D" id="1.20.1250.20">
    <property type="entry name" value="MFS general substrate transporter like domains"/>
    <property type="match status" value="2"/>
</dbReference>
<feature type="transmembrane region" description="Helical" evidence="7">
    <location>
        <begin position="338"/>
        <end position="356"/>
    </location>
</feature>
<proteinExistence type="predicted"/>
<evidence type="ECO:0000256" key="7">
    <source>
        <dbReference type="SAM" id="Phobius"/>
    </source>
</evidence>
<feature type="transmembrane region" description="Helical" evidence="7">
    <location>
        <begin position="185"/>
        <end position="210"/>
    </location>
</feature>
<evidence type="ECO:0000313" key="8">
    <source>
        <dbReference type="EMBL" id="KFA61195.1"/>
    </source>
</evidence>
<feature type="transmembrane region" description="Helical" evidence="7">
    <location>
        <begin position="253"/>
        <end position="274"/>
    </location>
</feature>
<gene>
    <name evidence="8" type="ORF">S40285_09231</name>
</gene>
<dbReference type="SUPFAM" id="SSF103473">
    <property type="entry name" value="MFS general substrate transporter"/>
    <property type="match status" value="1"/>
</dbReference>
<dbReference type="GO" id="GO:0016020">
    <property type="term" value="C:membrane"/>
    <property type="evidence" value="ECO:0007669"/>
    <property type="project" value="UniProtKB-SubCell"/>
</dbReference>
<dbReference type="InterPro" id="IPR036259">
    <property type="entry name" value="MFS_trans_sf"/>
</dbReference>
<feature type="transmembrane region" description="Helical" evidence="7">
    <location>
        <begin position="222"/>
        <end position="241"/>
    </location>
</feature>
<evidence type="ECO:0000256" key="6">
    <source>
        <dbReference type="SAM" id="MobiDB-lite"/>
    </source>
</evidence>
<dbReference type="GO" id="GO:0000316">
    <property type="term" value="P:sulfite transmembrane transport"/>
    <property type="evidence" value="ECO:0007669"/>
    <property type="project" value="EnsemblFungi"/>
</dbReference>
<feature type="region of interest" description="Disordered" evidence="6">
    <location>
        <begin position="1"/>
        <end position="44"/>
    </location>
</feature>
<keyword evidence="4 7" id="KW-1133">Transmembrane helix</keyword>
<evidence type="ECO:0000256" key="5">
    <source>
        <dbReference type="ARBA" id="ARBA00023136"/>
    </source>
</evidence>
<dbReference type="GO" id="GO:0015116">
    <property type="term" value="F:sulfate transmembrane transporter activity"/>
    <property type="evidence" value="ECO:0007669"/>
    <property type="project" value="EnsemblFungi"/>
</dbReference>
<keyword evidence="2" id="KW-0813">Transport</keyword>
<dbReference type="EMBL" id="KL660867">
    <property type="protein sequence ID" value="KFA61195.1"/>
    <property type="molecule type" value="Genomic_DNA"/>
</dbReference>